<sequence length="344" mass="38508">MKLVTVSYPLNRSGLCLQHSHSLICRRSLAQRRYLNTLHAVESSDIVKVAVSQFPSAAPGRFINDNTAFVQQFPVRGYEVAPNQRASMVTIANLLQELAGNHAVGMWGRAEEGFASLPNAPDIIFVMTRLQIRMNEYPKWGDILELQTYFTDDGRLAARRDWLISDTASGKQIGSATSTWVNINMRTRKLTKLPEDLKIHFMRFADPQGRMSIPVEETKKKIPDLDADLQVEGPSQVARRSDMDMNSHINNVVYLGWGLESVPVDVYDGYELYEMEVDFKAECQAGDTVKSLIQPITHNSGSPEGNGASGTKHFLHMLLKDGSSTHASSELVRARTSWKKQVEL</sequence>
<dbReference type="Proteomes" id="UP000232323">
    <property type="component" value="Unassembled WGS sequence"/>
</dbReference>
<accession>A0A250WRX1</accession>
<dbReference type="CDD" id="cd00586">
    <property type="entry name" value="4HBT"/>
    <property type="match status" value="1"/>
</dbReference>
<dbReference type="InterPro" id="IPR002864">
    <property type="entry name" value="Acyl-ACP_thioesterase_NHD"/>
</dbReference>
<keyword evidence="4 11" id="KW-0150">Chloroplast</keyword>
<dbReference type="EMBL" id="BEGY01000004">
    <property type="protein sequence ID" value="GAX73594.1"/>
    <property type="molecule type" value="Genomic_DNA"/>
</dbReference>
<dbReference type="PANTHER" id="PTHR31727:SF6">
    <property type="entry name" value="OLEOYL-ACYL CARRIER PROTEIN THIOESTERASE 1, CHLOROPLASTIC"/>
    <property type="match status" value="1"/>
</dbReference>
<dbReference type="AlphaFoldDB" id="A0A250WRX1"/>
<comment type="function">
    <text evidence="11">Plays an essential role in chain termination during de novo fatty acid synthesis.</text>
</comment>
<evidence type="ECO:0000256" key="8">
    <source>
        <dbReference type="ARBA" id="ARBA00022946"/>
    </source>
</evidence>
<evidence type="ECO:0000256" key="4">
    <source>
        <dbReference type="ARBA" id="ARBA00022528"/>
    </source>
</evidence>
<dbReference type="STRING" id="1157962.A0A250WRX1"/>
<evidence type="ECO:0000256" key="5">
    <source>
        <dbReference type="ARBA" id="ARBA00022640"/>
    </source>
</evidence>
<comment type="subcellular location">
    <subcellularLocation>
        <location evidence="1 11">Plastid</location>
        <location evidence="1 11">Chloroplast</location>
    </subcellularLocation>
</comment>
<comment type="similarity">
    <text evidence="2 11">Belongs to the acyl-ACP thioesterase family.</text>
</comment>
<keyword evidence="10 11" id="KW-0275">Fatty acid biosynthesis</keyword>
<evidence type="ECO:0000256" key="2">
    <source>
        <dbReference type="ARBA" id="ARBA00006500"/>
    </source>
</evidence>
<evidence type="ECO:0000259" key="13">
    <source>
        <dbReference type="Pfam" id="PF20791"/>
    </source>
</evidence>
<dbReference type="EC" id="3.1.2.-" evidence="11"/>
<evidence type="ECO:0000256" key="10">
    <source>
        <dbReference type="ARBA" id="ARBA00023160"/>
    </source>
</evidence>
<comment type="caution">
    <text evidence="14">The sequence shown here is derived from an EMBL/GenBank/DDBJ whole genome shotgun (WGS) entry which is preliminary data.</text>
</comment>
<evidence type="ECO:0000256" key="3">
    <source>
        <dbReference type="ARBA" id="ARBA00022516"/>
    </source>
</evidence>
<keyword evidence="8" id="KW-0809">Transit peptide</keyword>
<evidence type="ECO:0000256" key="7">
    <source>
        <dbReference type="ARBA" id="ARBA00022832"/>
    </source>
</evidence>
<keyword evidence="6 11" id="KW-0378">Hydrolase</keyword>
<reference evidence="14 15" key="1">
    <citation type="submission" date="2017-08" db="EMBL/GenBank/DDBJ databases">
        <title>Acidophilic green algal genome provides insights into adaptation to an acidic environment.</title>
        <authorList>
            <person name="Hirooka S."/>
            <person name="Hirose Y."/>
            <person name="Kanesaki Y."/>
            <person name="Higuchi S."/>
            <person name="Fujiwara T."/>
            <person name="Onuma R."/>
            <person name="Era A."/>
            <person name="Ohbayashi R."/>
            <person name="Uzuka A."/>
            <person name="Nozaki H."/>
            <person name="Yoshikawa H."/>
            <person name="Miyagishima S.Y."/>
        </authorList>
    </citation>
    <scope>NUCLEOTIDE SEQUENCE [LARGE SCALE GENOMIC DNA]</scope>
    <source>
        <strain evidence="14 15">NIES-2499</strain>
    </source>
</reference>
<keyword evidence="3 11" id="KW-0444">Lipid biosynthesis</keyword>
<dbReference type="OrthoDB" id="618395at2759"/>
<keyword evidence="5 11" id="KW-0934">Plastid</keyword>
<dbReference type="InterPro" id="IPR029069">
    <property type="entry name" value="HotDog_dom_sf"/>
</dbReference>
<proteinExistence type="inferred from homology"/>
<feature type="domain" description="Acyl-ACP thioesterase-like C-terminal" evidence="13">
    <location>
        <begin position="238"/>
        <end position="340"/>
    </location>
</feature>
<dbReference type="PANTHER" id="PTHR31727">
    <property type="entry name" value="OLEOYL-ACYL CARRIER PROTEIN THIOESTERASE 1, CHLOROPLASTIC"/>
    <property type="match status" value="1"/>
</dbReference>
<keyword evidence="7 11" id="KW-0276">Fatty acid metabolism</keyword>
<dbReference type="Pfam" id="PF01643">
    <property type="entry name" value="Acyl-ACP_TE"/>
    <property type="match status" value="1"/>
</dbReference>
<dbReference type="Pfam" id="PF20791">
    <property type="entry name" value="Acyl-ACP_TE_C"/>
    <property type="match status" value="1"/>
</dbReference>
<evidence type="ECO:0000256" key="6">
    <source>
        <dbReference type="ARBA" id="ARBA00022801"/>
    </source>
</evidence>
<organism evidence="14 15">
    <name type="scientific">Chlamydomonas eustigma</name>
    <dbReference type="NCBI Taxonomy" id="1157962"/>
    <lineage>
        <taxon>Eukaryota</taxon>
        <taxon>Viridiplantae</taxon>
        <taxon>Chlorophyta</taxon>
        <taxon>core chlorophytes</taxon>
        <taxon>Chlorophyceae</taxon>
        <taxon>CS clade</taxon>
        <taxon>Chlamydomonadales</taxon>
        <taxon>Chlamydomonadaceae</taxon>
        <taxon>Chlamydomonas</taxon>
    </lineage>
</organism>
<dbReference type="InterPro" id="IPR045023">
    <property type="entry name" value="FATA/B"/>
</dbReference>
<evidence type="ECO:0000256" key="11">
    <source>
        <dbReference type="RuleBase" id="RU363096"/>
    </source>
</evidence>
<gene>
    <name evidence="14" type="ORF">CEUSTIGMA_g1045.t1</name>
</gene>
<evidence type="ECO:0000259" key="12">
    <source>
        <dbReference type="Pfam" id="PF01643"/>
    </source>
</evidence>
<evidence type="ECO:0000313" key="14">
    <source>
        <dbReference type="EMBL" id="GAX73594.1"/>
    </source>
</evidence>
<evidence type="ECO:0000256" key="9">
    <source>
        <dbReference type="ARBA" id="ARBA00023098"/>
    </source>
</evidence>
<feature type="domain" description="Acyl-ACP thioesterase N-terminal hotdog" evidence="12">
    <location>
        <begin position="68"/>
        <end position="197"/>
    </location>
</feature>
<dbReference type="GO" id="GO:0016297">
    <property type="term" value="F:fatty acyl-[ACP] hydrolase activity"/>
    <property type="evidence" value="ECO:0007669"/>
    <property type="project" value="InterPro"/>
</dbReference>
<protein>
    <recommendedName>
        <fullName evidence="11">Acyl-[acyl-carrier-protein] hydrolase</fullName>
        <ecNumber evidence="11">3.1.2.-</ecNumber>
    </recommendedName>
</protein>
<dbReference type="GO" id="GO:0000036">
    <property type="term" value="F:acyl carrier activity"/>
    <property type="evidence" value="ECO:0007669"/>
    <property type="project" value="TreeGrafter"/>
</dbReference>
<evidence type="ECO:0000313" key="15">
    <source>
        <dbReference type="Proteomes" id="UP000232323"/>
    </source>
</evidence>
<dbReference type="Gene3D" id="3.10.129.10">
    <property type="entry name" value="Hotdog Thioesterase"/>
    <property type="match status" value="1"/>
</dbReference>
<dbReference type="InterPro" id="IPR049427">
    <property type="entry name" value="Acyl-ACP_TE_C"/>
</dbReference>
<keyword evidence="9 11" id="KW-0443">Lipid metabolism</keyword>
<evidence type="ECO:0000256" key="1">
    <source>
        <dbReference type="ARBA" id="ARBA00004229"/>
    </source>
</evidence>
<dbReference type="SUPFAM" id="SSF54637">
    <property type="entry name" value="Thioesterase/thiol ester dehydrase-isomerase"/>
    <property type="match status" value="2"/>
</dbReference>
<name>A0A250WRX1_9CHLO</name>
<keyword evidence="15" id="KW-1185">Reference proteome</keyword>
<dbReference type="GO" id="GO:0009507">
    <property type="term" value="C:chloroplast"/>
    <property type="evidence" value="ECO:0007669"/>
    <property type="project" value="UniProtKB-SubCell"/>
</dbReference>